<dbReference type="OrthoDB" id="1845088at2759"/>
<dbReference type="PANTHER" id="PTHR47481:SF28">
    <property type="entry name" value="RETROTRANSPOSON COPIA-LIKE N-TERMINAL DOMAIN-CONTAINING PROTEIN"/>
    <property type="match status" value="1"/>
</dbReference>
<evidence type="ECO:0000313" key="2">
    <source>
        <dbReference type="EMBL" id="KAB2601058.1"/>
    </source>
</evidence>
<dbReference type="AlphaFoldDB" id="A0A5N5FD66"/>
<sequence length="239" mass="27077">MSAPQKYLRDFSGNRTSTLNPQYVTWFENDHNILIWINFTLLDTLISHTVRVNSARELSSKLESRLATDSQSHIHELRSRLRSITKGDSTAVLYLQQIEEITYALANARAPIEDSELLSVILHGLPSEYEFFIDAIQFHLGSATIDELHGLLLSNEMDLLRNPMVLQIVATSLNLAITTIVDHRGIIKVFRAIKDSIVVIWVIIVTTVVLVLSITIPIERFLVKFVVNWIMKLLSVLSA</sequence>
<keyword evidence="1" id="KW-0812">Transmembrane</keyword>
<proteinExistence type="predicted"/>
<dbReference type="EMBL" id="SMOL01000695">
    <property type="protein sequence ID" value="KAB2601058.1"/>
    <property type="molecule type" value="Genomic_DNA"/>
</dbReference>
<name>A0A5N5FD66_9ROSA</name>
<dbReference type="Proteomes" id="UP000327157">
    <property type="component" value="Chromosome 10"/>
</dbReference>
<reference evidence="2 3" key="3">
    <citation type="submission" date="2019-11" db="EMBL/GenBank/DDBJ databases">
        <title>A de novo genome assembly of a pear dwarfing rootstock.</title>
        <authorList>
            <person name="Wang F."/>
            <person name="Wang J."/>
            <person name="Li S."/>
            <person name="Zhang Y."/>
            <person name="Fang M."/>
            <person name="Ma L."/>
            <person name="Zhao Y."/>
            <person name="Jiang S."/>
        </authorList>
    </citation>
    <scope>NUCLEOTIDE SEQUENCE [LARGE SCALE GENOMIC DNA]</scope>
    <source>
        <strain evidence="2">S2</strain>
        <tissue evidence="2">Leaf</tissue>
    </source>
</reference>
<evidence type="ECO:0000256" key="1">
    <source>
        <dbReference type="SAM" id="Phobius"/>
    </source>
</evidence>
<gene>
    <name evidence="2" type="ORF">D8674_002063</name>
</gene>
<keyword evidence="1" id="KW-0472">Membrane</keyword>
<evidence type="ECO:0008006" key="4">
    <source>
        <dbReference type="Google" id="ProtNLM"/>
    </source>
</evidence>
<keyword evidence="3" id="KW-1185">Reference proteome</keyword>
<protein>
    <recommendedName>
        <fullName evidence="4">Retrovirus-related Pol polyprotein from transposon TNT 1-94</fullName>
    </recommendedName>
</protein>
<reference evidence="2 3" key="1">
    <citation type="submission" date="2019-09" db="EMBL/GenBank/DDBJ databases">
        <authorList>
            <person name="Ou C."/>
        </authorList>
    </citation>
    <scope>NUCLEOTIDE SEQUENCE [LARGE SCALE GENOMIC DNA]</scope>
    <source>
        <strain evidence="2">S2</strain>
        <tissue evidence="2">Leaf</tissue>
    </source>
</reference>
<dbReference type="Pfam" id="PF14223">
    <property type="entry name" value="Retrotran_gag_2"/>
    <property type="match status" value="1"/>
</dbReference>
<feature type="transmembrane region" description="Helical" evidence="1">
    <location>
        <begin position="197"/>
        <end position="218"/>
    </location>
</feature>
<keyword evidence="1" id="KW-1133">Transmembrane helix</keyword>
<reference evidence="3" key="2">
    <citation type="submission" date="2019-10" db="EMBL/GenBank/DDBJ databases">
        <title>A de novo genome assembly of a pear dwarfing rootstock.</title>
        <authorList>
            <person name="Wang F."/>
            <person name="Wang J."/>
            <person name="Li S."/>
            <person name="Zhang Y."/>
            <person name="Fang M."/>
            <person name="Ma L."/>
            <person name="Zhao Y."/>
            <person name="Jiang S."/>
        </authorList>
    </citation>
    <scope>NUCLEOTIDE SEQUENCE [LARGE SCALE GENOMIC DNA]</scope>
</reference>
<comment type="caution">
    <text evidence="2">The sequence shown here is derived from an EMBL/GenBank/DDBJ whole genome shotgun (WGS) entry which is preliminary data.</text>
</comment>
<organism evidence="2 3">
    <name type="scientific">Pyrus ussuriensis x Pyrus communis</name>
    <dbReference type="NCBI Taxonomy" id="2448454"/>
    <lineage>
        <taxon>Eukaryota</taxon>
        <taxon>Viridiplantae</taxon>
        <taxon>Streptophyta</taxon>
        <taxon>Embryophyta</taxon>
        <taxon>Tracheophyta</taxon>
        <taxon>Spermatophyta</taxon>
        <taxon>Magnoliopsida</taxon>
        <taxon>eudicotyledons</taxon>
        <taxon>Gunneridae</taxon>
        <taxon>Pentapetalae</taxon>
        <taxon>rosids</taxon>
        <taxon>fabids</taxon>
        <taxon>Rosales</taxon>
        <taxon>Rosaceae</taxon>
        <taxon>Amygdaloideae</taxon>
        <taxon>Maleae</taxon>
        <taxon>Pyrus</taxon>
    </lineage>
</organism>
<evidence type="ECO:0000313" key="3">
    <source>
        <dbReference type="Proteomes" id="UP000327157"/>
    </source>
</evidence>
<accession>A0A5N5FD66</accession>
<dbReference type="PANTHER" id="PTHR47481">
    <property type="match status" value="1"/>
</dbReference>